<evidence type="ECO:0000313" key="4">
    <source>
        <dbReference type="Proteomes" id="UP000594263"/>
    </source>
</evidence>
<dbReference type="InterPro" id="IPR011990">
    <property type="entry name" value="TPR-like_helical_dom_sf"/>
</dbReference>
<evidence type="ECO:0000256" key="2">
    <source>
        <dbReference type="PROSITE-ProRule" id="PRU00708"/>
    </source>
</evidence>
<dbReference type="PANTHER" id="PTHR47926:SF459">
    <property type="entry name" value="PENTATRICOPEPTIDE REPEAT-CONTAINING PROTEIN"/>
    <property type="match status" value="1"/>
</dbReference>
<dbReference type="GO" id="GO:0009451">
    <property type="term" value="P:RNA modification"/>
    <property type="evidence" value="ECO:0007669"/>
    <property type="project" value="InterPro"/>
</dbReference>
<sequence length="588" mass="65088">MHPLKRGLVAAIQKCRELNTFKLIHALLVTSGIVRDDFIPTQAVDFFAKHVHSETYPCDFLFQVSAKLTSFPFNALISGYAAGDSPKLAVLIYRRLVAGGFVPDMYTFPVLVKSCTRFLGVAEGKQVHCAVVKRSFFDDLYVQNGLLHFYGACGQCGSAAKVFDEMLVRDVVSWTGLISGYVKVGLSSEATALFLEMDVRPNVATFVTMIVACGRSRNLTFGKGIHGLVFKCGFSARPAVCNSLIDMYVDCERLSDARRLFSELDEKDIVSWTSMISGLVHSKFPKEALALFSDMQLSGVKPDKIILTSVLSACASLGALDCGRWVHKYIDGCGIRRDVHVGTAMIDMYAKCGSIDMAMEIFNQKAQKSVCTWNALLGGLAMHGHGAAAIKEFERMTETGSSPNEVTYLAILTACCHAGLVSEGRRYFHQMVAQCDNVKPGLEHYGCMVDLLCKAGLLGEAQELIRNMPVRPDVLIWGALLSACRDTGNFKLDQDILDRLDHFEAQDAGVYILLSNMYAANKRWDEVKRIRKLMKEKGLRKAPGSSVVEVDQKHHEFFVGDTSHSRFEDMREVLNFFGHHCSAEENLS</sequence>
<feature type="repeat" description="PPR" evidence="2">
    <location>
        <begin position="507"/>
        <end position="541"/>
    </location>
</feature>
<dbReference type="GO" id="GO:0003723">
    <property type="term" value="F:RNA binding"/>
    <property type="evidence" value="ECO:0007669"/>
    <property type="project" value="InterPro"/>
</dbReference>
<dbReference type="Pfam" id="PF20431">
    <property type="entry name" value="E_motif"/>
    <property type="match status" value="1"/>
</dbReference>
<dbReference type="Pfam" id="PF01535">
    <property type="entry name" value="PPR"/>
    <property type="match status" value="3"/>
</dbReference>
<dbReference type="InterPro" id="IPR046960">
    <property type="entry name" value="PPR_At4g14850-like_plant"/>
</dbReference>
<dbReference type="FunFam" id="1.25.40.10:FF:000511">
    <property type="entry name" value="Pentatricopeptide repeat-containing protein"/>
    <property type="match status" value="1"/>
</dbReference>
<feature type="repeat" description="PPR" evidence="2">
    <location>
        <begin position="268"/>
        <end position="302"/>
    </location>
</feature>
<dbReference type="EnsemblPlants" id="Kaladp0096s0040.1.v1.1">
    <property type="protein sequence ID" value="Kaladp0096s0040.1.v1.1.CDS.1"/>
    <property type="gene ID" value="Kaladp0096s0040.v1.1"/>
</dbReference>
<name>A0A7N0V1N6_KALFE</name>
<feature type="repeat" description="PPR" evidence="2">
    <location>
        <begin position="369"/>
        <end position="403"/>
    </location>
</feature>
<dbReference type="InterPro" id="IPR002885">
    <property type="entry name" value="PPR_rpt"/>
</dbReference>
<dbReference type="FunFam" id="1.25.40.10:FF:000073">
    <property type="entry name" value="Pentatricopeptide repeat-containing protein chloroplastic"/>
    <property type="match status" value="1"/>
</dbReference>
<feature type="repeat" description="PPR" evidence="2">
    <location>
        <begin position="404"/>
        <end position="434"/>
    </location>
</feature>
<proteinExistence type="predicted"/>
<dbReference type="PROSITE" id="PS51375">
    <property type="entry name" value="PPR"/>
    <property type="match status" value="6"/>
</dbReference>
<dbReference type="Gene3D" id="1.25.40.10">
    <property type="entry name" value="Tetratricopeptide repeat domain"/>
    <property type="match status" value="3"/>
</dbReference>
<feature type="repeat" description="PPR" evidence="2">
    <location>
        <begin position="170"/>
        <end position="200"/>
    </location>
</feature>
<dbReference type="PANTHER" id="PTHR47926">
    <property type="entry name" value="PENTATRICOPEPTIDE REPEAT-CONTAINING PROTEIN"/>
    <property type="match status" value="1"/>
</dbReference>
<dbReference type="Gramene" id="Kaladp0096s0040.1.v1.1">
    <property type="protein sequence ID" value="Kaladp0096s0040.1.v1.1.CDS.1"/>
    <property type="gene ID" value="Kaladp0096s0040.v1.1"/>
</dbReference>
<dbReference type="Pfam" id="PF13041">
    <property type="entry name" value="PPR_2"/>
    <property type="match status" value="3"/>
</dbReference>
<organism evidence="3 4">
    <name type="scientific">Kalanchoe fedtschenkoi</name>
    <name type="common">Lavender scallops</name>
    <name type="synonym">South American air plant</name>
    <dbReference type="NCBI Taxonomy" id="63787"/>
    <lineage>
        <taxon>Eukaryota</taxon>
        <taxon>Viridiplantae</taxon>
        <taxon>Streptophyta</taxon>
        <taxon>Embryophyta</taxon>
        <taxon>Tracheophyta</taxon>
        <taxon>Spermatophyta</taxon>
        <taxon>Magnoliopsida</taxon>
        <taxon>eudicotyledons</taxon>
        <taxon>Gunneridae</taxon>
        <taxon>Pentapetalae</taxon>
        <taxon>Saxifragales</taxon>
        <taxon>Crassulaceae</taxon>
        <taxon>Kalanchoe</taxon>
    </lineage>
</organism>
<protein>
    <submittedName>
        <fullName evidence="3">Uncharacterized protein</fullName>
    </submittedName>
</protein>
<dbReference type="NCBIfam" id="TIGR00756">
    <property type="entry name" value="PPR"/>
    <property type="match status" value="3"/>
</dbReference>
<evidence type="ECO:0000313" key="3">
    <source>
        <dbReference type="EnsemblPlants" id="Kaladp0096s0040.1.v1.1.CDS.1"/>
    </source>
</evidence>
<dbReference type="Proteomes" id="UP000594263">
    <property type="component" value="Unplaced"/>
</dbReference>
<dbReference type="OMA" id="MPMPPDV"/>
<reference evidence="3" key="1">
    <citation type="submission" date="2021-01" db="UniProtKB">
        <authorList>
            <consortium name="EnsemblPlants"/>
        </authorList>
    </citation>
    <scope>IDENTIFICATION</scope>
</reference>
<accession>A0A7N0V1N6</accession>
<dbReference type="AlphaFoldDB" id="A0A7N0V1N6"/>
<dbReference type="InterPro" id="IPR046848">
    <property type="entry name" value="E_motif"/>
</dbReference>
<keyword evidence="4" id="KW-1185">Reference proteome</keyword>
<feature type="repeat" description="PPR" evidence="2">
    <location>
        <begin position="69"/>
        <end position="103"/>
    </location>
</feature>
<dbReference type="FunFam" id="1.25.40.10:FF:000968">
    <property type="entry name" value="Pentatricopeptide repeat-containing protein, mitochondrial"/>
    <property type="match status" value="1"/>
</dbReference>
<evidence type="ECO:0000256" key="1">
    <source>
        <dbReference type="ARBA" id="ARBA00022737"/>
    </source>
</evidence>
<keyword evidence="1" id="KW-0677">Repeat</keyword>